<accession>A0A1I7SI22</accession>
<reference evidence="2" key="1">
    <citation type="submission" date="2016-11" db="UniProtKB">
        <authorList>
            <consortium name="WormBaseParasite"/>
        </authorList>
    </citation>
    <scope>IDENTIFICATION</scope>
</reference>
<evidence type="ECO:0000313" key="1">
    <source>
        <dbReference type="Proteomes" id="UP000095284"/>
    </source>
</evidence>
<proteinExistence type="predicted"/>
<name>A0A1I7SI22_BURXY</name>
<dbReference type="WBParaSite" id="BXY_1269100.1">
    <property type="protein sequence ID" value="BXY_1269100.1"/>
    <property type="gene ID" value="BXY_1269100"/>
</dbReference>
<evidence type="ECO:0000313" key="2">
    <source>
        <dbReference type="WBParaSite" id="BXY_1269100.1"/>
    </source>
</evidence>
<organism evidence="1 2">
    <name type="scientific">Bursaphelenchus xylophilus</name>
    <name type="common">Pinewood nematode worm</name>
    <name type="synonym">Aphelenchoides xylophilus</name>
    <dbReference type="NCBI Taxonomy" id="6326"/>
    <lineage>
        <taxon>Eukaryota</taxon>
        <taxon>Metazoa</taxon>
        <taxon>Ecdysozoa</taxon>
        <taxon>Nematoda</taxon>
        <taxon>Chromadorea</taxon>
        <taxon>Rhabditida</taxon>
        <taxon>Tylenchina</taxon>
        <taxon>Tylenchomorpha</taxon>
        <taxon>Aphelenchoidea</taxon>
        <taxon>Aphelenchoididae</taxon>
        <taxon>Bursaphelenchus</taxon>
    </lineage>
</organism>
<dbReference type="AlphaFoldDB" id="A0A1I7SI22"/>
<dbReference type="Proteomes" id="UP000095284">
    <property type="component" value="Unplaced"/>
</dbReference>
<sequence length="32" mass="3343">MADSSAKTPGIGVPGRILVRLEGRRTEVGDTC</sequence>
<protein>
    <submittedName>
        <fullName evidence="2">(2Fe-2S)-binding protein</fullName>
    </submittedName>
</protein>